<accession>A0AC61D9Q9</accession>
<name>A0AC61D9Q9_9FIRM</name>
<dbReference type="Proteomes" id="UP000224460">
    <property type="component" value="Unassembled WGS sequence"/>
</dbReference>
<evidence type="ECO:0000313" key="1">
    <source>
        <dbReference type="EMBL" id="PHV70009.1"/>
    </source>
</evidence>
<comment type="caution">
    <text evidence="1">The sequence shown here is derived from an EMBL/GenBank/DDBJ whole genome shotgun (WGS) entry which is preliminary data.</text>
</comment>
<proteinExistence type="predicted"/>
<protein>
    <submittedName>
        <fullName evidence="1">Uncharacterized protein</fullName>
    </submittedName>
</protein>
<reference evidence="1" key="1">
    <citation type="submission" date="2017-10" db="EMBL/GenBank/DDBJ databases">
        <title>Genome sequence of cellulolytic Lachnospiraceae bacterium XHS1971 isolated from hotspring sediment.</title>
        <authorList>
            <person name="Vasudevan G."/>
            <person name="Joshi A.J."/>
            <person name="Hivarkar S."/>
            <person name="Lanjekar V.B."/>
            <person name="Dhakephalkar P.K."/>
            <person name="Dagar S."/>
        </authorList>
    </citation>
    <scope>NUCLEOTIDE SEQUENCE</scope>
    <source>
        <strain evidence="1">XHS1971</strain>
    </source>
</reference>
<sequence>MHTSHTPTKNIKNVLKFIIPSLIGVFLFICPLSINGEVTIPIAIISSSLQNFLEPVMLYIIALLATISFMGSIYVKCFKPQKLSTYPFIQTLFNVSPLWFIVRLLAFTFVMIILVNRSTDLSQVPVVGGLFAAITSMDTGGLVLYNLLPILFSIFLFAGLFLPLLLNFGLLEFVGNLLIKVMRPVFNLPGRSAIDCIASWLGDGTIGVLLTSKQYEEGFYTEREAAVIGTTFSLVSITFSLVVIDTVGLSSMFLPFYLTVTVASLLAAVIIPKLPPLSRKKDILFDGSKPALQKDSSTTSHHFKQGLNEALIKAEEQSFFQNIIIDGFKNVLDMWLAVIPVVMAVGTIALLLATFTPLFKILGLPFLPLLSLLGVPEAAAASQTLVAGFADMLLPSIMATSIKSDMTRFIIASVSVSQLIYLSEVGALLLGSKIPVKLHELFIIFIERTLITLPVITLIAHFLF</sequence>
<keyword evidence="2" id="KW-1185">Reference proteome</keyword>
<organism evidence="1 2">
    <name type="scientific">Sporanaerobium hydrogeniformans</name>
    <dbReference type="NCBI Taxonomy" id="3072179"/>
    <lineage>
        <taxon>Bacteria</taxon>
        <taxon>Bacillati</taxon>
        <taxon>Bacillota</taxon>
        <taxon>Clostridia</taxon>
        <taxon>Lachnospirales</taxon>
        <taxon>Lachnospiraceae</taxon>
        <taxon>Sporanaerobium</taxon>
    </lineage>
</organism>
<gene>
    <name evidence="1" type="ORF">CS063_12750</name>
</gene>
<dbReference type="EMBL" id="PEDL01000015">
    <property type="protein sequence ID" value="PHV70009.1"/>
    <property type="molecule type" value="Genomic_DNA"/>
</dbReference>
<evidence type="ECO:0000313" key="2">
    <source>
        <dbReference type="Proteomes" id="UP000224460"/>
    </source>
</evidence>